<dbReference type="KEGG" id="bcou:IC761_06905"/>
<dbReference type="RefSeq" id="WP_195802517.1">
    <property type="nucleotide sequence ID" value="NZ_CP061379.1"/>
</dbReference>
<reference evidence="1 2" key="1">
    <citation type="submission" date="2020-09" db="EMBL/GenBank/DDBJ databases">
        <title>Complete genomes of bradyrhizobia occurring on native shrubby legumes in Australia.</title>
        <authorList>
            <person name="Lafay B."/>
        </authorList>
    </citation>
    <scope>NUCLEOTIDE SEQUENCE [LARGE SCALE GENOMIC DNA]</scope>
    <source>
        <strain evidence="1 2">BDV5040</strain>
    </source>
</reference>
<gene>
    <name evidence="1" type="ORF">IC761_06905</name>
</gene>
<sequence>MVGDEADVVGLDDGVAAVPQVPDAVPAIPVPSNSGVGAEVPDIAPVAEDSPGSEPGAPLGEFPVPVVVVCIVPMVLEHAEGVVVVIEVGAEELDDIGLTPGVASSVAPSGTPVTPTGAAAPIPSGDVMPSGAVPMPTCAKAAPKSHNDQTVAATKIPFAVFCALRFFISDLRYSHGFLSGAWNRSAGLTGPRPR</sequence>
<keyword evidence="2" id="KW-1185">Reference proteome</keyword>
<dbReference type="AlphaFoldDB" id="A0A7S9H0V4"/>
<proteinExistence type="predicted"/>
<organism evidence="1 2">
    <name type="scientific">Bradyrhizobium commune</name>
    <dbReference type="NCBI Taxonomy" id="83627"/>
    <lineage>
        <taxon>Bacteria</taxon>
        <taxon>Pseudomonadati</taxon>
        <taxon>Pseudomonadota</taxon>
        <taxon>Alphaproteobacteria</taxon>
        <taxon>Hyphomicrobiales</taxon>
        <taxon>Nitrobacteraceae</taxon>
        <taxon>Bradyrhizobium</taxon>
    </lineage>
</organism>
<evidence type="ECO:0000313" key="1">
    <source>
        <dbReference type="EMBL" id="QPF92998.1"/>
    </source>
</evidence>
<protein>
    <submittedName>
        <fullName evidence="1">Uncharacterized protein</fullName>
    </submittedName>
</protein>
<dbReference type="EMBL" id="CP061379">
    <property type="protein sequence ID" value="QPF92998.1"/>
    <property type="molecule type" value="Genomic_DNA"/>
</dbReference>
<name>A0A7S9H0V4_9BRAD</name>
<evidence type="ECO:0000313" key="2">
    <source>
        <dbReference type="Proteomes" id="UP000594621"/>
    </source>
</evidence>
<dbReference type="Proteomes" id="UP000594621">
    <property type="component" value="Chromosome"/>
</dbReference>
<accession>A0A7S9H0V4</accession>